<keyword evidence="4" id="KW-1185">Reference proteome</keyword>
<sequence>MSNLYILPSTRYEPGQASQDQQLPQLNPWYQRSSVMTDSTEFEDMYEGLEEENNRRRSQNSTAASRPNSLQRQSAIRVRSGGLPSPRQANRRSLPKLAIPSGRQAEIDRAPSLDGSLTSEQMAQMSAPPTPVMGSVDGDCHDEWSGVQLQPAESQVFELPEGTLPEMQMQQQGLRLLANFTHLQQADSGDLSSSPAAASRASMLELSKLDIPSPGGFFAELSPRTRRTWDSLAPDTAPPTSTTAEQFYKLPWNRPSTSLSLTSNGADLIEQIVEIRDDIVDEDDVPTARPIVAPTPQTATFDSTGSTVTAAPASEDDVEPTEIVSDCDPTYARMQQQVALANLDRTESWLVAQDLYLKRVISPDAAVLPGSGADRGPTSPPMPSSEMTPAGLDSNVETPPKKKTVRFSEAIDKPVAAPAVPCKIPEFLSQNESAYYRAFQDYVIRSRDYDAFVSRVPRYEALQSQRISLPAKHRSQLLGKYQLSVVPQSAKKRLSTNVARGDDVIVEDPERLRQDRESEALAQMVMNMWHVAGVKLLNGGRLVMAPVGRKLMRLSTNPMLRSSHKDKPRILDLGGQVMCDWAWHISLQYPNAKVYTVSVNKLTSLPFPDNHFDLVSARELHSILKYTGENGEDEWETCLRECMRVLKPGGYLDFALMDADIMKAGPLGLAKSLFLSRLARAGFVSARRTWTFLPVGPRITPGSKAAGASSALRPNADGTEPVTHQLQAIASPSEVAAPLRGRKVAGELRLCDTVTSGEAVCEAGKCLVGTNAIVEEGRKCGAGWRMLSGYARKPMGDSEEEDGIIPIRLM</sequence>
<dbReference type="Proteomes" id="UP000838763">
    <property type="component" value="Unassembled WGS sequence"/>
</dbReference>
<comment type="caution">
    <text evidence="3">The sequence shown here is derived from an EMBL/GenBank/DDBJ whole genome shotgun (WGS) entry which is preliminary data.</text>
</comment>
<feature type="region of interest" description="Disordered" evidence="1">
    <location>
        <begin position="1"/>
        <end position="28"/>
    </location>
</feature>
<evidence type="ECO:0000313" key="3">
    <source>
        <dbReference type="EMBL" id="CAI4213686.1"/>
    </source>
</evidence>
<gene>
    <name evidence="3" type="ORF">PPNO1_LOCUS3429</name>
</gene>
<proteinExistence type="predicted"/>
<dbReference type="GO" id="GO:0008757">
    <property type="term" value="F:S-adenosylmethionine-dependent methyltransferase activity"/>
    <property type="evidence" value="ECO:0007669"/>
    <property type="project" value="InterPro"/>
</dbReference>
<accession>A0A9P1H0J4</accession>
<evidence type="ECO:0000313" key="4">
    <source>
        <dbReference type="Proteomes" id="UP000838763"/>
    </source>
</evidence>
<evidence type="ECO:0000259" key="2">
    <source>
        <dbReference type="Pfam" id="PF08241"/>
    </source>
</evidence>
<reference evidence="3" key="1">
    <citation type="submission" date="2022-11" db="EMBL/GenBank/DDBJ databases">
        <authorList>
            <person name="Scott C."/>
            <person name="Bruce N."/>
        </authorList>
    </citation>
    <scope>NUCLEOTIDE SEQUENCE</scope>
</reference>
<feature type="region of interest" description="Disordered" evidence="1">
    <location>
        <begin position="367"/>
        <end position="400"/>
    </location>
</feature>
<evidence type="ECO:0000256" key="1">
    <source>
        <dbReference type="SAM" id="MobiDB-lite"/>
    </source>
</evidence>
<protein>
    <recommendedName>
        <fullName evidence="2">Methyltransferase type 11 domain-containing protein</fullName>
    </recommendedName>
</protein>
<organism evidence="3 4">
    <name type="scientific">Parascedosporium putredinis</name>
    <dbReference type="NCBI Taxonomy" id="1442378"/>
    <lineage>
        <taxon>Eukaryota</taxon>
        <taxon>Fungi</taxon>
        <taxon>Dikarya</taxon>
        <taxon>Ascomycota</taxon>
        <taxon>Pezizomycotina</taxon>
        <taxon>Sordariomycetes</taxon>
        <taxon>Hypocreomycetidae</taxon>
        <taxon>Microascales</taxon>
        <taxon>Microascaceae</taxon>
        <taxon>Parascedosporium</taxon>
    </lineage>
</organism>
<feature type="region of interest" description="Disordered" evidence="1">
    <location>
        <begin position="288"/>
        <end position="318"/>
    </location>
</feature>
<dbReference type="Gene3D" id="3.40.50.150">
    <property type="entry name" value="Vaccinia Virus protein VP39"/>
    <property type="match status" value="1"/>
</dbReference>
<dbReference type="SUPFAM" id="SSF53335">
    <property type="entry name" value="S-adenosyl-L-methionine-dependent methyltransferases"/>
    <property type="match status" value="1"/>
</dbReference>
<feature type="compositionally biased region" description="Polar residues" evidence="1">
    <location>
        <begin position="59"/>
        <end position="74"/>
    </location>
</feature>
<feature type="compositionally biased region" description="Polar residues" evidence="1">
    <location>
        <begin position="295"/>
        <end position="309"/>
    </location>
</feature>
<dbReference type="EMBL" id="CALLCH030000009">
    <property type="protein sequence ID" value="CAI4213686.1"/>
    <property type="molecule type" value="Genomic_DNA"/>
</dbReference>
<dbReference type="Pfam" id="PF08241">
    <property type="entry name" value="Methyltransf_11"/>
    <property type="match status" value="1"/>
</dbReference>
<dbReference type="InterPro" id="IPR029063">
    <property type="entry name" value="SAM-dependent_MTases_sf"/>
</dbReference>
<dbReference type="AlphaFoldDB" id="A0A9P1H0J4"/>
<feature type="compositionally biased region" description="Polar residues" evidence="1">
    <location>
        <begin position="16"/>
        <end position="28"/>
    </location>
</feature>
<name>A0A9P1H0J4_9PEZI</name>
<feature type="region of interest" description="Disordered" evidence="1">
    <location>
        <begin position="48"/>
        <end position="108"/>
    </location>
</feature>
<dbReference type="OrthoDB" id="10256176at2759"/>
<feature type="domain" description="Methyltransferase type 11" evidence="2">
    <location>
        <begin position="590"/>
        <end position="652"/>
    </location>
</feature>
<dbReference type="InterPro" id="IPR013216">
    <property type="entry name" value="Methyltransf_11"/>
</dbReference>